<dbReference type="Proteomes" id="UP000278222">
    <property type="component" value="Unassembled WGS sequence"/>
</dbReference>
<gene>
    <name evidence="1" type="ORF">EDC65_1974</name>
</gene>
<evidence type="ECO:0000313" key="2">
    <source>
        <dbReference type="Proteomes" id="UP000278222"/>
    </source>
</evidence>
<name>A0A3N1M929_9PROT</name>
<keyword evidence="2" id="KW-1185">Reference proteome</keyword>
<proteinExistence type="predicted"/>
<dbReference type="Pfam" id="PF23812">
    <property type="entry name" value="Phage_TAC_18"/>
    <property type="match status" value="1"/>
</dbReference>
<comment type="caution">
    <text evidence="1">The sequence shown here is derived from an EMBL/GenBank/DDBJ whole genome shotgun (WGS) entry which is preliminary data.</text>
</comment>
<dbReference type="AlphaFoldDB" id="A0A3N1M929"/>
<organism evidence="1 2">
    <name type="scientific">Stella humosa</name>
    <dbReference type="NCBI Taxonomy" id="94"/>
    <lineage>
        <taxon>Bacteria</taxon>
        <taxon>Pseudomonadati</taxon>
        <taxon>Pseudomonadota</taxon>
        <taxon>Alphaproteobacteria</taxon>
        <taxon>Rhodospirillales</taxon>
        <taxon>Stellaceae</taxon>
        <taxon>Stella</taxon>
    </lineage>
</organism>
<dbReference type="EMBL" id="RJKX01000013">
    <property type="protein sequence ID" value="ROQ00178.1"/>
    <property type="molecule type" value="Genomic_DNA"/>
</dbReference>
<dbReference type="InterPro" id="IPR056919">
    <property type="entry name" value="Phage_TAC_18"/>
</dbReference>
<sequence>MLEWGARADLLEARAAGTGIVPPALASRPEIAPWADPYWRAFLDLSRERLPAGAIPLAAIRTWLDEEQVRDPVLRGEFRELVVALDQQWLAASRPADAGTVQGE</sequence>
<evidence type="ECO:0000313" key="1">
    <source>
        <dbReference type="EMBL" id="ROQ00178.1"/>
    </source>
</evidence>
<protein>
    <submittedName>
        <fullName evidence="1">Uncharacterized protein</fullName>
    </submittedName>
</protein>
<dbReference type="RefSeq" id="WP_123689484.1">
    <property type="nucleotide sequence ID" value="NZ_AP019700.1"/>
</dbReference>
<accession>A0A3N1M929</accession>
<reference evidence="1 2" key="1">
    <citation type="submission" date="2018-11" db="EMBL/GenBank/DDBJ databases">
        <title>Genomic Encyclopedia of Type Strains, Phase IV (KMG-IV): sequencing the most valuable type-strain genomes for metagenomic binning, comparative biology and taxonomic classification.</title>
        <authorList>
            <person name="Goeker M."/>
        </authorList>
    </citation>
    <scope>NUCLEOTIDE SEQUENCE [LARGE SCALE GENOMIC DNA]</scope>
    <source>
        <strain evidence="1 2">DSM 5900</strain>
    </source>
</reference>